<comment type="caution">
    <text evidence="1">The sequence shown here is derived from an EMBL/GenBank/DDBJ whole genome shotgun (WGS) entry which is preliminary data.</text>
</comment>
<accession>A0A0F9EBE7</accession>
<evidence type="ECO:0008006" key="2">
    <source>
        <dbReference type="Google" id="ProtNLM"/>
    </source>
</evidence>
<protein>
    <recommendedName>
        <fullName evidence="2">Transposase zinc-ribbon domain-containing protein</fullName>
    </recommendedName>
</protein>
<dbReference type="AlphaFoldDB" id="A0A0F9EBE7"/>
<proteinExistence type="predicted"/>
<gene>
    <name evidence="1" type="ORF">LCGC14_2096600</name>
</gene>
<dbReference type="EMBL" id="LAZR01025645">
    <property type="protein sequence ID" value="KKL71264.1"/>
    <property type="molecule type" value="Genomic_DNA"/>
</dbReference>
<evidence type="ECO:0000313" key="1">
    <source>
        <dbReference type="EMBL" id="KKL71264.1"/>
    </source>
</evidence>
<organism evidence="1">
    <name type="scientific">marine sediment metagenome</name>
    <dbReference type="NCBI Taxonomy" id="412755"/>
    <lineage>
        <taxon>unclassified sequences</taxon>
        <taxon>metagenomes</taxon>
        <taxon>ecological metagenomes</taxon>
    </lineage>
</organism>
<sequence>MKSIEEYRQEVRNDFGPDIDELVLIDALAICRQIRDREKEKWVCPECEIGVVSYVVATRLYKCDTCATDFPGRTF</sequence>
<name>A0A0F9EBE7_9ZZZZ</name>
<reference evidence="1" key="1">
    <citation type="journal article" date="2015" name="Nature">
        <title>Complex archaea that bridge the gap between prokaryotes and eukaryotes.</title>
        <authorList>
            <person name="Spang A."/>
            <person name="Saw J.H."/>
            <person name="Jorgensen S.L."/>
            <person name="Zaremba-Niedzwiedzka K."/>
            <person name="Martijn J."/>
            <person name="Lind A.E."/>
            <person name="van Eijk R."/>
            <person name="Schleper C."/>
            <person name="Guy L."/>
            <person name="Ettema T.J."/>
        </authorList>
    </citation>
    <scope>NUCLEOTIDE SEQUENCE</scope>
</reference>